<dbReference type="OrthoDB" id="509852at2"/>
<feature type="domain" description="GST C-terminal" evidence="3">
    <location>
        <begin position="86"/>
        <end position="211"/>
    </location>
</feature>
<dbReference type="Gene3D" id="1.20.1050.10">
    <property type="match status" value="1"/>
</dbReference>
<dbReference type="SUPFAM" id="SSF52833">
    <property type="entry name" value="Thioredoxin-like"/>
    <property type="match status" value="1"/>
</dbReference>
<name>A0A6I6L4V3_9SPHN</name>
<dbReference type="GO" id="GO:0006749">
    <property type="term" value="P:glutathione metabolic process"/>
    <property type="evidence" value="ECO:0007669"/>
    <property type="project" value="TreeGrafter"/>
</dbReference>
<dbReference type="SFLD" id="SFLDS00019">
    <property type="entry name" value="Glutathione_Transferase_(cytos"/>
    <property type="match status" value="1"/>
</dbReference>
<dbReference type="EC" id="5.2.1.2" evidence="4"/>
<dbReference type="InterPro" id="IPR034333">
    <property type="entry name" value="GST_Zeta_N"/>
</dbReference>
<reference evidence="5" key="1">
    <citation type="submission" date="2019-01" db="EMBL/GenBank/DDBJ databases">
        <title>Sphingorhabdus lacus sp.nov., isolated from an oligotrophic freshwater lake.</title>
        <authorList>
            <person name="Park M."/>
        </authorList>
    </citation>
    <scope>NUCLEOTIDE SEQUENCE [LARGE SCALE GENOMIC DNA]</scope>
    <source>
        <strain evidence="5">IMCC1753</strain>
    </source>
</reference>
<dbReference type="PANTHER" id="PTHR42673:SF21">
    <property type="entry name" value="GLUTATHIONE S-TRANSFERASE YFCF"/>
    <property type="match status" value="1"/>
</dbReference>
<dbReference type="Gene3D" id="3.40.30.10">
    <property type="entry name" value="Glutaredoxin"/>
    <property type="match status" value="1"/>
</dbReference>
<dbReference type="GO" id="GO:0005737">
    <property type="term" value="C:cytoplasm"/>
    <property type="evidence" value="ECO:0007669"/>
    <property type="project" value="InterPro"/>
</dbReference>
<dbReference type="CDD" id="cd03042">
    <property type="entry name" value="GST_N_Zeta"/>
    <property type="match status" value="1"/>
</dbReference>
<dbReference type="SUPFAM" id="SSF47616">
    <property type="entry name" value="GST C-terminal domain-like"/>
    <property type="match status" value="1"/>
</dbReference>
<dbReference type="GO" id="GO:0004364">
    <property type="term" value="F:glutathione transferase activity"/>
    <property type="evidence" value="ECO:0007669"/>
    <property type="project" value="TreeGrafter"/>
</dbReference>
<dbReference type="InterPro" id="IPR005955">
    <property type="entry name" value="GST_Zeta"/>
</dbReference>
<dbReference type="AlphaFoldDB" id="A0A6I6L4V3"/>
<dbReference type="PANTHER" id="PTHR42673">
    <property type="entry name" value="MALEYLACETOACETATE ISOMERASE"/>
    <property type="match status" value="1"/>
</dbReference>
<dbReference type="GO" id="GO:0006559">
    <property type="term" value="P:L-phenylalanine catabolic process"/>
    <property type="evidence" value="ECO:0007669"/>
    <property type="project" value="TreeGrafter"/>
</dbReference>
<gene>
    <name evidence="4" type="primary">maiA</name>
    <name evidence="4" type="ORF">EUU25_08975</name>
</gene>
<keyword evidence="4" id="KW-0413">Isomerase</keyword>
<dbReference type="InterPro" id="IPR040079">
    <property type="entry name" value="Glutathione_S-Trfase"/>
</dbReference>
<evidence type="ECO:0000313" key="4">
    <source>
        <dbReference type="EMBL" id="QGY80739.1"/>
    </source>
</evidence>
<organism evidence="4 5">
    <name type="scientific">Sphingorhabdus lacus</name>
    <dbReference type="NCBI Taxonomy" id="392610"/>
    <lineage>
        <taxon>Bacteria</taxon>
        <taxon>Pseudomonadati</taxon>
        <taxon>Pseudomonadota</taxon>
        <taxon>Alphaproteobacteria</taxon>
        <taxon>Sphingomonadales</taxon>
        <taxon>Sphingomonadaceae</taxon>
        <taxon>Sphingorhabdus</taxon>
    </lineage>
</organism>
<dbReference type="InterPro" id="IPR010987">
    <property type="entry name" value="Glutathione-S-Trfase_C-like"/>
</dbReference>
<evidence type="ECO:0000259" key="3">
    <source>
        <dbReference type="PROSITE" id="PS50405"/>
    </source>
</evidence>
<accession>A0A6I6L4V3</accession>
<evidence type="ECO:0000259" key="2">
    <source>
        <dbReference type="PROSITE" id="PS50404"/>
    </source>
</evidence>
<dbReference type="EMBL" id="CP035733">
    <property type="protein sequence ID" value="QGY80739.1"/>
    <property type="molecule type" value="Genomic_DNA"/>
</dbReference>
<sequence>MIRLHDYWRSGAAYRVRIALNLKGVPYEALSHDLRTGAQRYPSFLAVNPQGLVPTLEMNSACLTQSLAIIEWLEERYPEVPLLPSDAESRAIVRGMAQVICCDIHPLNNLRVLNALRNDFGADEAAVNDWIAHWIRGGFEALEALIEKHGGQFAFGDTVGLVDCCLVPQVYSADRFEVSLETFPAIKAVTKNARAIAAFADAAPEQQAGSG</sequence>
<feature type="domain" description="GST N-terminal" evidence="2">
    <location>
        <begin position="1"/>
        <end position="81"/>
    </location>
</feature>
<dbReference type="RefSeq" id="WP_158900253.1">
    <property type="nucleotide sequence ID" value="NZ_CP035733.1"/>
</dbReference>
<dbReference type="InterPro" id="IPR036282">
    <property type="entry name" value="Glutathione-S-Trfase_C_sf"/>
</dbReference>
<dbReference type="PROSITE" id="PS50405">
    <property type="entry name" value="GST_CTER"/>
    <property type="match status" value="1"/>
</dbReference>
<dbReference type="KEGG" id="slaa:EUU25_08975"/>
<dbReference type="Pfam" id="PF13417">
    <property type="entry name" value="GST_N_3"/>
    <property type="match status" value="1"/>
</dbReference>
<dbReference type="FunFam" id="1.20.1050.10:FF:000010">
    <property type="entry name" value="Maleylacetoacetate isomerase isoform 1"/>
    <property type="match status" value="1"/>
</dbReference>
<comment type="similarity">
    <text evidence="1">Belongs to the GST superfamily. Zeta family.</text>
</comment>
<evidence type="ECO:0000256" key="1">
    <source>
        <dbReference type="ARBA" id="ARBA00010007"/>
    </source>
</evidence>
<dbReference type="InterPro" id="IPR036249">
    <property type="entry name" value="Thioredoxin-like_sf"/>
</dbReference>
<dbReference type="GO" id="GO:0016034">
    <property type="term" value="F:maleylacetoacetate isomerase activity"/>
    <property type="evidence" value="ECO:0007669"/>
    <property type="project" value="UniProtKB-EC"/>
</dbReference>
<dbReference type="NCBIfam" id="TIGR01262">
    <property type="entry name" value="maiA"/>
    <property type="match status" value="1"/>
</dbReference>
<dbReference type="InterPro" id="IPR004045">
    <property type="entry name" value="Glutathione_S-Trfase_N"/>
</dbReference>
<dbReference type="Proteomes" id="UP000428803">
    <property type="component" value="Chromosome"/>
</dbReference>
<evidence type="ECO:0000313" key="5">
    <source>
        <dbReference type="Proteomes" id="UP000428803"/>
    </source>
</evidence>
<keyword evidence="5" id="KW-1185">Reference proteome</keyword>
<dbReference type="PROSITE" id="PS50404">
    <property type="entry name" value="GST_NTER"/>
    <property type="match status" value="1"/>
</dbReference>
<proteinExistence type="inferred from homology"/>
<dbReference type="SFLD" id="SFLDG00358">
    <property type="entry name" value="Main_(cytGST)"/>
    <property type="match status" value="1"/>
</dbReference>
<dbReference type="CDD" id="cd03191">
    <property type="entry name" value="GST_C_Zeta"/>
    <property type="match status" value="1"/>
</dbReference>
<protein>
    <submittedName>
        <fullName evidence="4">Maleylacetoacetate isomerase</fullName>
        <ecNumber evidence="4">5.2.1.2</ecNumber>
    </submittedName>
</protein>
<dbReference type="InterPro" id="IPR034330">
    <property type="entry name" value="GST_Zeta_C"/>
</dbReference>